<dbReference type="PRINTS" id="PR00344">
    <property type="entry name" value="BCTRLSENSOR"/>
</dbReference>
<gene>
    <name evidence="9" type="ORF">GCM10007966_08700</name>
</gene>
<dbReference type="SMART" id="SM00387">
    <property type="entry name" value="HATPase_c"/>
    <property type="match status" value="1"/>
</dbReference>
<dbReference type="EC" id="2.7.13.3" evidence="2"/>
<dbReference type="InterPro" id="IPR036097">
    <property type="entry name" value="HisK_dim/P_sf"/>
</dbReference>
<evidence type="ECO:0000313" key="9">
    <source>
        <dbReference type="EMBL" id="GGI82382.1"/>
    </source>
</evidence>
<dbReference type="InterPro" id="IPR003594">
    <property type="entry name" value="HATPase_dom"/>
</dbReference>
<comment type="catalytic activity">
    <reaction evidence="1">
        <text>ATP + protein L-histidine = ADP + protein N-phospho-L-histidine.</text>
        <dbReference type="EC" id="2.7.13.3"/>
    </reaction>
</comment>
<evidence type="ECO:0000259" key="7">
    <source>
        <dbReference type="PROSITE" id="PS50112"/>
    </source>
</evidence>
<evidence type="ECO:0000256" key="4">
    <source>
        <dbReference type="ARBA" id="ARBA00022679"/>
    </source>
</evidence>
<dbReference type="Proteomes" id="UP000630149">
    <property type="component" value="Unassembled WGS sequence"/>
</dbReference>
<evidence type="ECO:0000256" key="2">
    <source>
        <dbReference type="ARBA" id="ARBA00012438"/>
    </source>
</evidence>
<organism evidence="9 10">
    <name type="scientific">Legionella impletisoli</name>
    <dbReference type="NCBI Taxonomy" id="343510"/>
    <lineage>
        <taxon>Bacteria</taxon>
        <taxon>Pseudomonadati</taxon>
        <taxon>Pseudomonadota</taxon>
        <taxon>Gammaproteobacteria</taxon>
        <taxon>Legionellales</taxon>
        <taxon>Legionellaceae</taxon>
        <taxon>Legionella</taxon>
    </lineage>
</organism>
<feature type="domain" description="Histidine kinase" evidence="6">
    <location>
        <begin position="515"/>
        <end position="726"/>
    </location>
</feature>
<reference evidence="9" key="2">
    <citation type="submission" date="2020-09" db="EMBL/GenBank/DDBJ databases">
        <authorList>
            <person name="Sun Q."/>
            <person name="Ohkuma M."/>
        </authorList>
    </citation>
    <scope>NUCLEOTIDE SEQUENCE</scope>
    <source>
        <strain evidence="9">JCM 13919</strain>
    </source>
</reference>
<dbReference type="InterPro" id="IPR003661">
    <property type="entry name" value="HisK_dim/P_dom"/>
</dbReference>
<dbReference type="Gene3D" id="3.30.450.20">
    <property type="entry name" value="PAS domain"/>
    <property type="match status" value="4"/>
</dbReference>
<dbReference type="PANTHER" id="PTHR43304">
    <property type="entry name" value="PHYTOCHROME-LIKE PROTEIN CPH1"/>
    <property type="match status" value="1"/>
</dbReference>
<dbReference type="Pfam" id="PF13426">
    <property type="entry name" value="PAS_9"/>
    <property type="match status" value="4"/>
</dbReference>
<dbReference type="Pfam" id="PF00512">
    <property type="entry name" value="HisKA"/>
    <property type="match status" value="1"/>
</dbReference>
<dbReference type="EMBL" id="BMOB01000003">
    <property type="protein sequence ID" value="GGI82382.1"/>
    <property type="molecule type" value="Genomic_DNA"/>
</dbReference>
<feature type="domain" description="PAS" evidence="7">
    <location>
        <begin position="135"/>
        <end position="188"/>
    </location>
</feature>
<dbReference type="InterPro" id="IPR000700">
    <property type="entry name" value="PAS-assoc_C"/>
</dbReference>
<dbReference type="RefSeq" id="WP_131776195.1">
    <property type="nucleotide sequence ID" value="NZ_BMOB01000003.1"/>
</dbReference>
<accession>A0A917NAR2</accession>
<dbReference type="Gene3D" id="1.10.287.130">
    <property type="match status" value="1"/>
</dbReference>
<dbReference type="SUPFAM" id="SSF47384">
    <property type="entry name" value="Homodimeric domain of signal transducing histidine kinase"/>
    <property type="match status" value="1"/>
</dbReference>
<dbReference type="InterPro" id="IPR001610">
    <property type="entry name" value="PAC"/>
</dbReference>
<dbReference type="GO" id="GO:0000155">
    <property type="term" value="F:phosphorelay sensor kinase activity"/>
    <property type="evidence" value="ECO:0007669"/>
    <property type="project" value="InterPro"/>
</dbReference>
<dbReference type="InterPro" id="IPR000014">
    <property type="entry name" value="PAS"/>
</dbReference>
<feature type="domain" description="PAS" evidence="7">
    <location>
        <begin position="16"/>
        <end position="86"/>
    </location>
</feature>
<dbReference type="InterPro" id="IPR052162">
    <property type="entry name" value="Sensor_kinase/Photoreceptor"/>
</dbReference>
<dbReference type="PANTHER" id="PTHR43304:SF1">
    <property type="entry name" value="PAC DOMAIN-CONTAINING PROTEIN"/>
    <property type="match status" value="1"/>
</dbReference>
<dbReference type="NCBIfam" id="TIGR00229">
    <property type="entry name" value="sensory_box"/>
    <property type="match status" value="4"/>
</dbReference>
<evidence type="ECO:0000256" key="3">
    <source>
        <dbReference type="ARBA" id="ARBA00022553"/>
    </source>
</evidence>
<dbReference type="InterPro" id="IPR004358">
    <property type="entry name" value="Sig_transdc_His_kin-like_C"/>
</dbReference>
<feature type="domain" description="PAS" evidence="7">
    <location>
        <begin position="256"/>
        <end position="309"/>
    </location>
</feature>
<dbReference type="SMART" id="SM00086">
    <property type="entry name" value="PAC"/>
    <property type="match status" value="3"/>
</dbReference>
<dbReference type="SUPFAM" id="SSF55874">
    <property type="entry name" value="ATPase domain of HSP90 chaperone/DNA topoisomerase II/histidine kinase"/>
    <property type="match status" value="1"/>
</dbReference>
<evidence type="ECO:0000313" key="10">
    <source>
        <dbReference type="Proteomes" id="UP000630149"/>
    </source>
</evidence>
<keyword evidence="10" id="KW-1185">Reference proteome</keyword>
<dbReference type="AlphaFoldDB" id="A0A917NAR2"/>
<dbReference type="InterPro" id="IPR005467">
    <property type="entry name" value="His_kinase_dom"/>
</dbReference>
<protein>
    <recommendedName>
        <fullName evidence="2">histidine kinase</fullName>
        <ecNumber evidence="2">2.7.13.3</ecNumber>
    </recommendedName>
</protein>
<evidence type="ECO:0000256" key="5">
    <source>
        <dbReference type="ARBA" id="ARBA00022777"/>
    </source>
</evidence>
<dbReference type="PROSITE" id="PS50109">
    <property type="entry name" value="HIS_KIN"/>
    <property type="match status" value="1"/>
</dbReference>
<keyword evidence="5" id="KW-0418">Kinase</keyword>
<evidence type="ECO:0000259" key="8">
    <source>
        <dbReference type="PROSITE" id="PS50113"/>
    </source>
</evidence>
<dbReference type="SMART" id="SM00388">
    <property type="entry name" value="HisKA"/>
    <property type="match status" value="1"/>
</dbReference>
<dbReference type="SMART" id="SM00091">
    <property type="entry name" value="PAS"/>
    <property type="match status" value="4"/>
</dbReference>
<reference evidence="9" key="1">
    <citation type="journal article" date="2014" name="Int. J. Syst. Evol. Microbiol.">
        <title>Complete genome sequence of Corynebacterium casei LMG S-19264T (=DSM 44701T), isolated from a smear-ripened cheese.</title>
        <authorList>
            <consortium name="US DOE Joint Genome Institute (JGI-PGF)"/>
            <person name="Walter F."/>
            <person name="Albersmeier A."/>
            <person name="Kalinowski J."/>
            <person name="Ruckert C."/>
        </authorList>
    </citation>
    <scope>NUCLEOTIDE SEQUENCE</scope>
    <source>
        <strain evidence="9">JCM 13919</strain>
    </source>
</reference>
<sequence>MSAKNPPKKKKNPFDSDAFYAAIIRSSNDAIIGHDFAGTILSWNKAAENLYGFKASEIIGLSIDYFLAADRKTEHIKKLKNVKKGKKIEHFESVHLKRDGVEMKVSLSLSPIIDHSGEILGVASIIREIPFVIQEQKQFEMAVEAAPNGILMIDASGTMKLVNEQLEHMFGYSRDELIGKPIEMLVPKRFRAKHPLYRKAFFKDPKARLMGAGRDLYGLRRDGTEFPVEIGLNPLTIEGVHTVFASIVDITERKRLAQRFELAVESAPTGMIMINRAGEIELLNSQIIKMFGYKRQELMGQKIEILVPERFRAKHPEHRLVFFEKPKARLMGAGRDLFGQRKDGTEFPVEIGLNPLITEEGSFVLASVVDITERKKEQEKFRLAIEATPSGILMVNKMGEIELANEQIIKMFKYKKEELIGQKVEFLVPERFRHNHPRYRNAYFMKPQTRAMGIARDLYGLRSDGSEFPVEIGLNPLKTESGIFVLASVIDITERKLAENTIKASNEELERFAYVVSHDLKAPLRGIATISEWINEEYHDKLNHKGKEYLELLGSRVNQLQGLIDGILQYSRIGRIKEKSEKIDLNKLIDEIKTILMPPDHIEIKIQKKLPIIFAEKFHIHQVFQNLVSNAIKFNDKEQGKILIGVTELSREWEFFVKDNGIGIDERYKDKIFELFQSLGSKEEHGSTGVGLTLAKKIVELYNGKIWFRSNVGKGTTFYFTLSKENTRER</sequence>
<dbReference type="CDD" id="cd00130">
    <property type="entry name" value="PAS"/>
    <property type="match status" value="4"/>
</dbReference>
<comment type="caution">
    <text evidence="9">The sequence shown here is derived from an EMBL/GenBank/DDBJ whole genome shotgun (WGS) entry which is preliminary data.</text>
</comment>
<dbReference type="FunFam" id="3.30.565.10:FF:000006">
    <property type="entry name" value="Sensor histidine kinase WalK"/>
    <property type="match status" value="1"/>
</dbReference>
<feature type="domain" description="PAS" evidence="7">
    <location>
        <begin position="377"/>
        <end position="430"/>
    </location>
</feature>
<feature type="domain" description="PAC" evidence="8">
    <location>
        <begin position="333"/>
        <end position="383"/>
    </location>
</feature>
<dbReference type="InterPro" id="IPR035965">
    <property type="entry name" value="PAS-like_dom_sf"/>
</dbReference>
<dbReference type="SUPFAM" id="SSF55785">
    <property type="entry name" value="PYP-like sensor domain (PAS domain)"/>
    <property type="match status" value="4"/>
</dbReference>
<dbReference type="PROSITE" id="PS50113">
    <property type="entry name" value="PAC"/>
    <property type="match status" value="2"/>
</dbReference>
<dbReference type="CDD" id="cd00082">
    <property type="entry name" value="HisKA"/>
    <property type="match status" value="1"/>
</dbReference>
<dbReference type="PROSITE" id="PS50112">
    <property type="entry name" value="PAS"/>
    <property type="match status" value="4"/>
</dbReference>
<name>A0A917NAR2_9GAMM</name>
<proteinExistence type="predicted"/>
<dbReference type="OrthoDB" id="9808408at2"/>
<dbReference type="Gene3D" id="3.30.565.10">
    <property type="entry name" value="Histidine kinase-like ATPase, C-terminal domain"/>
    <property type="match status" value="1"/>
</dbReference>
<keyword evidence="3" id="KW-0597">Phosphoprotein</keyword>
<evidence type="ECO:0000259" key="6">
    <source>
        <dbReference type="PROSITE" id="PS50109"/>
    </source>
</evidence>
<evidence type="ECO:0000256" key="1">
    <source>
        <dbReference type="ARBA" id="ARBA00000085"/>
    </source>
</evidence>
<dbReference type="Pfam" id="PF02518">
    <property type="entry name" value="HATPase_c"/>
    <property type="match status" value="1"/>
</dbReference>
<dbReference type="InterPro" id="IPR036890">
    <property type="entry name" value="HATPase_C_sf"/>
</dbReference>
<dbReference type="GO" id="GO:0005886">
    <property type="term" value="C:plasma membrane"/>
    <property type="evidence" value="ECO:0007669"/>
    <property type="project" value="UniProtKB-ARBA"/>
</dbReference>
<feature type="domain" description="PAC" evidence="8">
    <location>
        <begin position="454"/>
        <end position="504"/>
    </location>
</feature>
<keyword evidence="4" id="KW-0808">Transferase</keyword>